<keyword evidence="2" id="KW-1185">Reference proteome</keyword>
<accession>A0ACC0A358</accession>
<name>A0ACC0A358_CATRO</name>
<organism evidence="1 2">
    <name type="scientific">Catharanthus roseus</name>
    <name type="common">Madagascar periwinkle</name>
    <name type="synonym">Vinca rosea</name>
    <dbReference type="NCBI Taxonomy" id="4058"/>
    <lineage>
        <taxon>Eukaryota</taxon>
        <taxon>Viridiplantae</taxon>
        <taxon>Streptophyta</taxon>
        <taxon>Embryophyta</taxon>
        <taxon>Tracheophyta</taxon>
        <taxon>Spermatophyta</taxon>
        <taxon>Magnoliopsida</taxon>
        <taxon>eudicotyledons</taxon>
        <taxon>Gunneridae</taxon>
        <taxon>Pentapetalae</taxon>
        <taxon>asterids</taxon>
        <taxon>lamiids</taxon>
        <taxon>Gentianales</taxon>
        <taxon>Apocynaceae</taxon>
        <taxon>Rauvolfioideae</taxon>
        <taxon>Vinceae</taxon>
        <taxon>Catharanthinae</taxon>
        <taxon>Catharanthus</taxon>
    </lineage>
</organism>
<dbReference type="EMBL" id="CM044707">
    <property type="protein sequence ID" value="KAI5655196.1"/>
    <property type="molecule type" value="Genomic_DNA"/>
</dbReference>
<reference evidence="2" key="1">
    <citation type="journal article" date="2023" name="Nat. Plants">
        <title>Single-cell RNA sequencing provides a high-resolution roadmap for understanding the multicellular compartmentation of specialized metabolism.</title>
        <authorList>
            <person name="Sun S."/>
            <person name="Shen X."/>
            <person name="Li Y."/>
            <person name="Li Y."/>
            <person name="Wang S."/>
            <person name="Li R."/>
            <person name="Zhang H."/>
            <person name="Shen G."/>
            <person name="Guo B."/>
            <person name="Wei J."/>
            <person name="Xu J."/>
            <person name="St-Pierre B."/>
            <person name="Chen S."/>
            <person name="Sun C."/>
        </authorList>
    </citation>
    <scope>NUCLEOTIDE SEQUENCE [LARGE SCALE GENOMIC DNA]</scope>
</reference>
<evidence type="ECO:0000313" key="2">
    <source>
        <dbReference type="Proteomes" id="UP001060085"/>
    </source>
</evidence>
<protein>
    <submittedName>
        <fullName evidence="1">Uncharacterized protein</fullName>
    </submittedName>
</protein>
<evidence type="ECO:0000313" key="1">
    <source>
        <dbReference type="EMBL" id="KAI5655196.1"/>
    </source>
</evidence>
<dbReference type="Proteomes" id="UP001060085">
    <property type="component" value="Linkage Group LG07"/>
</dbReference>
<sequence length="330" mass="37395">MENSSLLCEENVASLGDEESFDAKEDDDEYIKLLFDKEINGNGLLVQNQEEESVFVNTGNWIKEARLEAIQYILNNQETFGFEIQTAYLAITYLSIFLSRRLVEGGKSWALRLLAVACLSLAAKMEEQKVPNLSDFPRRDYFDSKLIKKMELLVLDTLDWKMAIITPFAFTNYFISKFCPNSLMDIQSRVIEVILSAVRVVLIFDCLNLITEEKTMHYRPSVIAAAATLLMMNKTLNREALQLKINTTLSSSSGGCNLKIEDVFLLHNQMKEMDIMEKYKLTNSDYTAAADANAAIIMENSSVSSASAKRKSLTFNDQNSEFPDNKKRPC</sequence>
<proteinExistence type="predicted"/>
<comment type="caution">
    <text evidence="1">The sequence shown here is derived from an EMBL/GenBank/DDBJ whole genome shotgun (WGS) entry which is preliminary data.</text>
</comment>
<gene>
    <name evidence="1" type="ORF">M9H77_32383</name>
</gene>